<evidence type="ECO:0000313" key="1">
    <source>
        <dbReference type="EMBL" id="OOF40878.1"/>
    </source>
</evidence>
<name>A0A1V3III2_9PAST</name>
<gene>
    <name evidence="1" type="ORF">BKK47_02930</name>
</gene>
<organism evidence="1 2">
    <name type="scientific">Rodentibacter mrazii</name>
    <dbReference type="NCBI Taxonomy" id="1908257"/>
    <lineage>
        <taxon>Bacteria</taxon>
        <taxon>Pseudomonadati</taxon>
        <taxon>Pseudomonadota</taxon>
        <taxon>Gammaproteobacteria</taxon>
        <taxon>Pasteurellales</taxon>
        <taxon>Pasteurellaceae</taxon>
        <taxon>Rodentibacter</taxon>
    </lineage>
</organism>
<protein>
    <recommendedName>
        <fullName evidence="3">Terminase</fullName>
    </recommendedName>
</protein>
<dbReference type="Proteomes" id="UP000189426">
    <property type="component" value="Unassembled WGS sequence"/>
</dbReference>
<reference evidence="1 2" key="1">
    <citation type="submission" date="2016-10" db="EMBL/GenBank/DDBJ databases">
        <title>Rodentibacter gen. nov. and new species.</title>
        <authorList>
            <person name="Christensen H."/>
        </authorList>
    </citation>
    <scope>NUCLEOTIDE SEQUENCE [LARGE SCALE GENOMIC DNA]</scope>
    <source>
        <strain evidence="1 2">Ppn418</strain>
    </source>
</reference>
<sequence length="513" mass="58089">MSNKTDSEIIQRLSNIYRIDFQRFAADCLMIRPKNGGLIPFHFNSVQLDLLNKFYEQMQINGRVRFIVLKARQMGISTFIEALIYWWTVHHTGTKSLVLTHLDDATKELFEMTRRYNEKTPLPFKTSAKRDSVNELVFQGIDCAIKTATAGSKNVGHGSTIQCLHWSEVSRSNNQADMTAGVMQTVPSGEGSMIFLESTANGSGEYFHETWQAAIRGESEFIPVFYPWTAMEEYRTDSAGFEFSKEEREYQQLYGIDDEQLAWRQAKMRQFKGSPEEKLALFQEQYPITPEEAFRSSGNSFISKKAVAEARKATLEPYGAIVCGVDPAAGGKDSTAIVIRQGCKVLKAWRFKHPDLMAVVGRCVDVLHEYKIDMMFIDAVGLGLGIHARLVELGYQDRVVDVKASRRADEPDAYVNKRAEMWDRMAQWFDAGADIPDNDIFESDLLSLSAEYDSSRRLKMQSKKELAHSPDLADALSFTFAMNYVMPKSEQPEEYEGLRKAPTYGGSMLNGNI</sequence>
<dbReference type="AlphaFoldDB" id="A0A1V3III2"/>
<evidence type="ECO:0008006" key="3">
    <source>
        <dbReference type="Google" id="ProtNLM"/>
    </source>
</evidence>
<proteinExistence type="predicted"/>
<comment type="caution">
    <text evidence="1">The sequence shown here is derived from an EMBL/GenBank/DDBJ whole genome shotgun (WGS) entry which is preliminary data.</text>
</comment>
<keyword evidence="2" id="KW-1185">Reference proteome</keyword>
<dbReference type="Gene3D" id="3.40.50.300">
    <property type="entry name" value="P-loop containing nucleotide triphosphate hydrolases"/>
    <property type="match status" value="1"/>
</dbReference>
<dbReference type="RefSeq" id="WP_077493434.1">
    <property type="nucleotide sequence ID" value="NZ_MLHG01000016.1"/>
</dbReference>
<dbReference type="EMBL" id="MLHG01000016">
    <property type="protein sequence ID" value="OOF40878.1"/>
    <property type="molecule type" value="Genomic_DNA"/>
</dbReference>
<dbReference type="STRING" id="1908257.BKK47_02930"/>
<dbReference type="InterPro" id="IPR027417">
    <property type="entry name" value="P-loop_NTPase"/>
</dbReference>
<accession>A0A1V3III2</accession>
<evidence type="ECO:0000313" key="2">
    <source>
        <dbReference type="Proteomes" id="UP000189426"/>
    </source>
</evidence>
<dbReference type="Gene3D" id="3.30.420.240">
    <property type="match status" value="1"/>
</dbReference>